<evidence type="ECO:0000313" key="5">
    <source>
        <dbReference type="EMBL" id="GJQ08597.1"/>
    </source>
</evidence>
<organism evidence="5 6">
    <name type="scientific">Galdieria partita</name>
    <dbReference type="NCBI Taxonomy" id="83374"/>
    <lineage>
        <taxon>Eukaryota</taxon>
        <taxon>Rhodophyta</taxon>
        <taxon>Bangiophyceae</taxon>
        <taxon>Galdieriales</taxon>
        <taxon>Galdieriaceae</taxon>
        <taxon>Galdieria</taxon>
    </lineage>
</organism>
<evidence type="ECO:0008006" key="7">
    <source>
        <dbReference type="Google" id="ProtNLM"/>
    </source>
</evidence>
<protein>
    <recommendedName>
        <fullName evidence="7">S-adenosylmethionine:tRNA ribosyltransferase-isomerase</fullName>
    </recommendedName>
</protein>
<dbReference type="Gene3D" id="3.40.1780.10">
    <property type="entry name" value="QueA-like"/>
    <property type="match status" value="1"/>
</dbReference>
<dbReference type="OrthoDB" id="1448at2759"/>
<keyword evidence="4" id="KW-0671">Queuosine biosynthesis</keyword>
<dbReference type="AlphaFoldDB" id="A0A9C7PRB7"/>
<keyword evidence="3" id="KW-0949">S-adenosyl-L-methionine</keyword>
<keyword evidence="2" id="KW-0808">Transferase</keyword>
<dbReference type="InterPro" id="IPR003699">
    <property type="entry name" value="QueA"/>
</dbReference>
<sequence length="483" mass="54928">MTSRLVSQSSRNVLIGFSRLEKIECFPRCITTSEYTRGVDIQTNRIFEINPNDYDYKLPEERIALSPVTPRDASKLLVAACGSGNVIADSTFCNLDKFLPDNAVLVSNDSKVIAARLFMRKKETGGLVEVFCLDPVTKTTLESLEAVNSCEWLCFVRGKNVRIGTQLLLEDTDSDLKAEIREKHEREALVRFSWKSAKEYKFRDILEKHGIIPLPPYMKRNVLEADRVTYQTVYATNEGSVAAPTAGLHFTPQLLSKMKQKNVSLVRITLHVGAGTFSPIVTDSVAKHDMHDERFHVTLAALKQLKEQCCQSRPVVAVGTTSVRTLETLYWIGYQLITSKDFRSRQCPTEDLWLGQWFPYERELSVRQVNDSPCYSHLPTRSEVLEALISWLEERSCESIMGRTKLIIVPSYPFFMIDAMITNFHQPRSTLLMLVAAFLGSRSALFHMYRHALDHDYRFLSYGDGSLLAPPSFFANNNREVNK</sequence>
<dbReference type="Pfam" id="PF02547">
    <property type="entry name" value="Queuosine_synth"/>
    <property type="match status" value="2"/>
</dbReference>
<dbReference type="EMBL" id="BQMJ01000003">
    <property type="protein sequence ID" value="GJQ08597.1"/>
    <property type="molecule type" value="Genomic_DNA"/>
</dbReference>
<dbReference type="InterPro" id="IPR036100">
    <property type="entry name" value="QueA_sf"/>
</dbReference>
<evidence type="ECO:0000256" key="1">
    <source>
        <dbReference type="ARBA" id="ARBA00022490"/>
    </source>
</evidence>
<comment type="caution">
    <text evidence="5">The sequence shown here is derived from an EMBL/GenBank/DDBJ whole genome shotgun (WGS) entry which is preliminary data.</text>
</comment>
<keyword evidence="1" id="KW-0963">Cytoplasm</keyword>
<dbReference type="Proteomes" id="UP001061958">
    <property type="component" value="Unassembled WGS sequence"/>
</dbReference>
<accession>A0A9C7PRB7</accession>
<dbReference type="SUPFAM" id="SSF111337">
    <property type="entry name" value="QueA-like"/>
    <property type="match status" value="2"/>
</dbReference>
<evidence type="ECO:0000256" key="4">
    <source>
        <dbReference type="ARBA" id="ARBA00022785"/>
    </source>
</evidence>
<gene>
    <name evidence="5" type="ORF">GpartN1_g388.t1</name>
</gene>
<dbReference type="InterPro" id="IPR042119">
    <property type="entry name" value="QueA_dom2"/>
</dbReference>
<evidence type="ECO:0000256" key="3">
    <source>
        <dbReference type="ARBA" id="ARBA00022691"/>
    </source>
</evidence>
<keyword evidence="6" id="KW-1185">Reference proteome</keyword>
<evidence type="ECO:0000313" key="6">
    <source>
        <dbReference type="Proteomes" id="UP001061958"/>
    </source>
</evidence>
<name>A0A9C7PRB7_9RHOD</name>
<dbReference type="PANTHER" id="PTHR30307">
    <property type="entry name" value="S-ADENOSYLMETHIONINE:TRNA RIBOSYLTRANSFERASE-ISOMERASE"/>
    <property type="match status" value="1"/>
</dbReference>
<dbReference type="GO" id="GO:0051075">
    <property type="term" value="F:S-adenosylmethionine:tRNA ribosyltransferase-isomerase activity"/>
    <property type="evidence" value="ECO:0007669"/>
    <property type="project" value="TreeGrafter"/>
</dbReference>
<proteinExistence type="inferred from homology"/>
<reference evidence="5" key="2">
    <citation type="submission" date="2022-01" db="EMBL/GenBank/DDBJ databases">
        <authorList>
            <person name="Hirooka S."/>
            <person name="Miyagishima S.Y."/>
        </authorList>
    </citation>
    <scope>NUCLEOTIDE SEQUENCE</scope>
    <source>
        <strain evidence="5">NBRC 102759</strain>
    </source>
</reference>
<reference evidence="5" key="1">
    <citation type="journal article" date="2022" name="Proc. Natl. Acad. Sci. U.S.A.">
        <title>Life cycle and functional genomics of the unicellular red alga Galdieria for elucidating algal and plant evolution and industrial use.</title>
        <authorList>
            <person name="Hirooka S."/>
            <person name="Itabashi T."/>
            <person name="Ichinose T.M."/>
            <person name="Onuma R."/>
            <person name="Fujiwara T."/>
            <person name="Yamashita S."/>
            <person name="Jong L.W."/>
            <person name="Tomita R."/>
            <person name="Iwane A.H."/>
            <person name="Miyagishima S.Y."/>
        </authorList>
    </citation>
    <scope>NUCLEOTIDE SEQUENCE</scope>
    <source>
        <strain evidence="5">NBRC 102759</strain>
    </source>
</reference>
<dbReference type="HAMAP" id="MF_00113">
    <property type="entry name" value="QueA"/>
    <property type="match status" value="1"/>
</dbReference>
<dbReference type="PANTHER" id="PTHR30307:SF0">
    <property type="entry name" value="S-ADENOSYLMETHIONINE:TRNA RIBOSYLTRANSFERASE-ISOMERASE"/>
    <property type="match status" value="1"/>
</dbReference>
<evidence type="ECO:0000256" key="2">
    <source>
        <dbReference type="ARBA" id="ARBA00022679"/>
    </source>
</evidence>
<dbReference type="GO" id="GO:0008616">
    <property type="term" value="P:tRNA queuosine(34) biosynthetic process"/>
    <property type="evidence" value="ECO:0007669"/>
    <property type="project" value="UniProtKB-KW"/>
</dbReference>
<dbReference type="Gene3D" id="2.40.10.240">
    <property type="entry name" value="QueA-like"/>
    <property type="match status" value="1"/>
</dbReference>
<dbReference type="InterPro" id="IPR042118">
    <property type="entry name" value="QueA_dom1"/>
</dbReference>